<dbReference type="Proteomes" id="UP000183567">
    <property type="component" value="Unassembled WGS sequence"/>
</dbReference>
<dbReference type="Pfam" id="PF13793">
    <property type="entry name" value="Pribosyltran_N"/>
    <property type="match status" value="1"/>
</dbReference>
<dbReference type="GO" id="GO:0009156">
    <property type="term" value="P:ribonucleoside monophosphate biosynthetic process"/>
    <property type="evidence" value="ECO:0007669"/>
    <property type="project" value="InterPro"/>
</dbReference>
<keyword evidence="10" id="KW-0545">Nucleotide biosynthesis</keyword>
<gene>
    <name evidence="18" type="ORF">AZE42_09110</name>
</gene>
<dbReference type="InterPro" id="IPR001048">
    <property type="entry name" value="Asp/Glu/Uridylate_kinase"/>
</dbReference>
<protein>
    <recommendedName>
        <fullName evidence="4">ribose-phosphate diphosphokinase</fullName>
        <ecNumber evidence="4">2.7.6.1</ecNumber>
    </recommendedName>
</protein>
<dbReference type="STRING" id="180088.A0A1J8QPA0"/>
<proteinExistence type="inferred from homology"/>
<evidence type="ECO:0000256" key="3">
    <source>
        <dbReference type="ARBA" id="ARBA00006478"/>
    </source>
</evidence>
<dbReference type="InterPro" id="IPR036974">
    <property type="entry name" value="PUA_sf"/>
</dbReference>
<dbReference type="SUPFAM" id="SSF53633">
    <property type="entry name" value="Carbamate kinase-like"/>
    <property type="match status" value="1"/>
</dbReference>
<organism evidence="18 19">
    <name type="scientific">Rhizopogon vesiculosus</name>
    <dbReference type="NCBI Taxonomy" id="180088"/>
    <lineage>
        <taxon>Eukaryota</taxon>
        <taxon>Fungi</taxon>
        <taxon>Dikarya</taxon>
        <taxon>Basidiomycota</taxon>
        <taxon>Agaricomycotina</taxon>
        <taxon>Agaricomycetes</taxon>
        <taxon>Agaricomycetidae</taxon>
        <taxon>Boletales</taxon>
        <taxon>Suillineae</taxon>
        <taxon>Rhizopogonaceae</taxon>
        <taxon>Rhizopogon</taxon>
    </lineage>
</organism>
<dbReference type="Pfam" id="PF14572">
    <property type="entry name" value="Pribosyl_synth"/>
    <property type="match status" value="1"/>
</dbReference>
<keyword evidence="7" id="KW-0641">Proline biosynthesis</keyword>
<evidence type="ECO:0000313" key="18">
    <source>
        <dbReference type="EMBL" id="OJA15256.1"/>
    </source>
</evidence>
<dbReference type="Gene3D" id="2.30.130.10">
    <property type="entry name" value="PUA domain"/>
    <property type="match status" value="1"/>
</dbReference>
<evidence type="ECO:0000259" key="17">
    <source>
        <dbReference type="Pfam" id="PF13793"/>
    </source>
</evidence>
<evidence type="ECO:0000259" key="16">
    <source>
        <dbReference type="Pfam" id="PF00696"/>
    </source>
</evidence>
<evidence type="ECO:0000256" key="5">
    <source>
        <dbReference type="ARBA" id="ARBA00022490"/>
    </source>
</evidence>
<dbReference type="CDD" id="cd04242">
    <property type="entry name" value="AAK_G5K_ProB"/>
    <property type="match status" value="1"/>
</dbReference>
<evidence type="ECO:0000256" key="11">
    <source>
        <dbReference type="ARBA" id="ARBA00022741"/>
    </source>
</evidence>
<comment type="similarity">
    <text evidence="3">Belongs to the ribose-phosphate pyrophosphokinase family.</text>
</comment>
<dbReference type="NCBIfam" id="TIGR01027">
    <property type="entry name" value="proB"/>
    <property type="match status" value="1"/>
</dbReference>
<reference evidence="18 19" key="1">
    <citation type="submission" date="2016-03" db="EMBL/GenBank/DDBJ databases">
        <title>Comparative genomics of the ectomycorrhizal sister species Rhizopogon vinicolor and Rhizopogon vesiculosus (Basidiomycota: Boletales) reveals a divergence of the mating type B locus.</title>
        <authorList>
            <person name="Mujic A.B."/>
            <person name="Kuo A."/>
            <person name="Tritt A."/>
            <person name="Lipzen A."/>
            <person name="Chen C."/>
            <person name="Johnson J."/>
            <person name="Sharma A."/>
            <person name="Barry K."/>
            <person name="Grigoriev I.V."/>
            <person name="Spatafora J.W."/>
        </authorList>
    </citation>
    <scope>NUCLEOTIDE SEQUENCE [LARGE SCALE GENOMIC DNA]</scope>
    <source>
        <strain evidence="18 19">AM-OR11-056</strain>
    </source>
</reference>
<dbReference type="InterPro" id="IPR000842">
    <property type="entry name" value="PRib_PP_synth_CS"/>
</dbReference>
<dbReference type="GO" id="GO:1901607">
    <property type="term" value="P:alpha-amino acid biosynthetic process"/>
    <property type="evidence" value="ECO:0007669"/>
    <property type="project" value="UniProtKB-ARBA"/>
</dbReference>
<evidence type="ECO:0000256" key="12">
    <source>
        <dbReference type="ARBA" id="ARBA00022777"/>
    </source>
</evidence>
<keyword evidence="11" id="KW-0547">Nucleotide-binding</keyword>
<dbReference type="InterPro" id="IPR000836">
    <property type="entry name" value="PRTase_dom"/>
</dbReference>
<dbReference type="AlphaFoldDB" id="A0A1J8QPA0"/>
<comment type="caution">
    <text evidence="18">The sequence shown here is derived from an EMBL/GenBank/DDBJ whole genome shotgun (WGS) entry which is preliminary data.</text>
</comment>
<dbReference type="NCBIfam" id="TIGR01251">
    <property type="entry name" value="ribP_PPkin"/>
    <property type="match status" value="1"/>
</dbReference>
<dbReference type="OrthoDB" id="413572at2759"/>
<evidence type="ECO:0000256" key="1">
    <source>
        <dbReference type="ARBA" id="ARBA00001946"/>
    </source>
</evidence>
<keyword evidence="9" id="KW-0479">Metal-binding</keyword>
<dbReference type="CDD" id="cd06223">
    <property type="entry name" value="PRTases_typeI"/>
    <property type="match status" value="1"/>
</dbReference>
<dbReference type="PRINTS" id="PR00474">
    <property type="entry name" value="GLU5KINASE"/>
</dbReference>
<dbReference type="GO" id="GO:0006015">
    <property type="term" value="P:5-phosphoribose 1-diphosphate biosynthetic process"/>
    <property type="evidence" value="ECO:0007669"/>
    <property type="project" value="TreeGrafter"/>
</dbReference>
<comment type="catalytic activity">
    <reaction evidence="15">
        <text>D-ribose 5-phosphate + ATP = 5-phospho-alpha-D-ribose 1-diphosphate + AMP + H(+)</text>
        <dbReference type="Rhea" id="RHEA:15609"/>
        <dbReference type="ChEBI" id="CHEBI:15378"/>
        <dbReference type="ChEBI" id="CHEBI:30616"/>
        <dbReference type="ChEBI" id="CHEBI:58017"/>
        <dbReference type="ChEBI" id="CHEBI:78346"/>
        <dbReference type="ChEBI" id="CHEBI:456215"/>
        <dbReference type="EC" id="2.7.6.1"/>
    </reaction>
</comment>
<dbReference type="InterPro" id="IPR005946">
    <property type="entry name" value="Rib-P_diPkinase"/>
</dbReference>
<feature type="domain" description="Aspartate/glutamate/uridylate kinase" evidence="16">
    <location>
        <begin position="16"/>
        <end position="216"/>
    </location>
</feature>
<dbReference type="FunFam" id="3.40.50.2020:FF:000001">
    <property type="entry name" value="Ribose-phosphate pyrophosphokinase"/>
    <property type="match status" value="1"/>
</dbReference>
<comment type="cofactor">
    <cofactor evidence="1">
        <name>Mg(2+)</name>
        <dbReference type="ChEBI" id="CHEBI:18420"/>
    </cofactor>
</comment>
<evidence type="ECO:0000256" key="14">
    <source>
        <dbReference type="ARBA" id="ARBA00022842"/>
    </source>
</evidence>
<dbReference type="FunFam" id="3.40.1160.10:FF:000018">
    <property type="entry name" value="Glutamate 5-kinase"/>
    <property type="match status" value="1"/>
</dbReference>
<dbReference type="EC" id="2.7.6.1" evidence="4"/>
<dbReference type="Gene3D" id="3.40.1160.10">
    <property type="entry name" value="Acetylglutamate kinase-like"/>
    <property type="match status" value="1"/>
</dbReference>
<dbReference type="InterPro" id="IPR005715">
    <property type="entry name" value="Glu_5kinase/COase_Synthase"/>
</dbReference>
<keyword evidence="12" id="KW-0418">Kinase</keyword>
<keyword evidence="13" id="KW-0067">ATP-binding</keyword>
<evidence type="ECO:0000256" key="4">
    <source>
        <dbReference type="ARBA" id="ARBA00013247"/>
    </source>
</evidence>
<dbReference type="GO" id="GO:0004349">
    <property type="term" value="F:glutamate 5-kinase activity"/>
    <property type="evidence" value="ECO:0007669"/>
    <property type="project" value="InterPro"/>
</dbReference>
<dbReference type="NCBIfam" id="NF002320">
    <property type="entry name" value="PRK01259.1"/>
    <property type="match status" value="1"/>
</dbReference>
<evidence type="ECO:0000256" key="6">
    <source>
        <dbReference type="ARBA" id="ARBA00022605"/>
    </source>
</evidence>
<dbReference type="InterPro" id="IPR036393">
    <property type="entry name" value="AceGlu_kinase-like_sf"/>
</dbReference>
<keyword evidence="8" id="KW-0808">Transferase</keyword>
<dbReference type="EMBL" id="LVVM01003209">
    <property type="protein sequence ID" value="OJA15256.1"/>
    <property type="molecule type" value="Genomic_DNA"/>
</dbReference>
<evidence type="ECO:0000313" key="19">
    <source>
        <dbReference type="Proteomes" id="UP000183567"/>
    </source>
</evidence>
<dbReference type="GO" id="GO:0003723">
    <property type="term" value="F:RNA binding"/>
    <property type="evidence" value="ECO:0007669"/>
    <property type="project" value="InterPro"/>
</dbReference>
<dbReference type="InterPro" id="IPR001057">
    <property type="entry name" value="Glu/AcGlu_kinase"/>
</dbReference>
<keyword evidence="14" id="KW-0460">Magnesium</keyword>
<dbReference type="SMART" id="SM01400">
    <property type="entry name" value="Pribosyltran_N"/>
    <property type="match status" value="1"/>
</dbReference>
<evidence type="ECO:0000256" key="10">
    <source>
        <dbReference type="ARBA" id="ARBA00022727"/>
    </source>
</evidence>
<keyword evidence="5" id="KW-0963">Cytoplasm</keyword>
<evidence type="ECO:0000256" key="7">
    <source>
        <dbReference type="ARBA" id="ARBA00022650"/>
    </source>
</evidence>
<dbReference type="HAMAP" id="MF_00456">
    <property type="entry name" value="ProB"/>
    <property type="match status" value="1"/>
</dbReference>
<dbReference type="PROSITE" id="PS00902">
    <property type="entry name" value="GLUTAMATE_5_KINASE"/>
    <property type="match status" value="1"/>
</dbReference>
<comment type="pathway">
    <text evidence="2">Metabolic intermediate biosynthesis; 5-phospho-alpha-D-ribose 1-diphosphate biosynthesis; 5-phospho-alpha-D-ribose 1-diphosphate from D-ribose 5-phosphate (route I): step 1/1.</text>
</comment>
<evidence type="ECO:0000256" key="15">
    <source>
        <dbReference type="ARBA" id="ARBA00049535"/>
    </source>
</evidence>
<sequence length="791" mass="85371">MSHLAKRGHPSTIVIKLGEYHYGHKVVLVSSGAIGVGLRTMDIPQRPKSLSKKQALAAIGQGRLIALWDNLFGQFDQRTAQVLLTRGDISDRTRYLNAVNTLGELLSMGVVPIVNENDTVSVSEIKFGDNDTLSAITSSMIHADYLFLLTDVDGLYTSNPRKDPSAKKIDEVTSVASIRSQVSTSTLGSNLGTGGMETKLIAAEIATGAGVTTIIASSKQPSVIVDTIDYYAALKGTSLPSSGAASPVPPLQKSKQVDLDQVSTSLSLLRPPHTVFKPSSIPMRDLKAWTSHTLYPAGSVIIDSGAHVVLSRRESGGRLLPAGVLGVRGSFASGQAVRILVRRCVEGVLAEDEEIAPLTYSNVAATTPCTPILEPGASLTASVASLDPLSRSGSSSSLADDMTSDSQTVMDDEAPLIEKTYESDGWDCAEVGRGLANYNSAQISRVMGLNRSTCNSIYKLCITETLSDFLRAIVTQSSPMLWLSVIHIHRLGVPLTPCMPQKFSNGEINVKISESVREEDIFIIQSGCSDVNDNLMELLILISACKTASARRITAVIPCFPYARMDKKDESRAPITAKLVANMLVSAGCDHVITMDLHASQIQGFFDIPVDNLFSEPLMISYIKRYIDGWQDSIIVSPDAGGAKRLVLYKLGVEFALIHRKRDGKSQNAPERMELLVGDVAILVDDMIDTGHTLTLAARTLHEKGAKNIYVLISHGLFSEAHMASLNSLPIEQLVVTNTIPQTENKEQFPKLIALDISSTIAESIRRTHNGESISLLFGEWAEGRGMDMII</sequence>
<dbReference type="PROSITE" id="PS00114">
    <property type="entry name" value="PRPP_SYNTHASE"/>
    <property type="match status" value="1"/>
</dbReference>
<evidence type="ECO:0000256" key="8">
    <source>
        <dbReference type="ARBA" id="ARBA00022679"/>
    </source>
</evidence>
<dbReference type="PANTHER" id="PTHR10210:SF46">
    <property type="entry name" value="RIBOSE-PHOSPHATE DIPHOSPHOKINASE"/>
    <property type="match status" value="1"/>
</dbReference>
<evidence type="ECO:0000256" key="2">
    <source>
        <dbReference type="ARBA" id="ARBA00004996"/>
    </source>
</evidence>
<keyword evidence="19" id="KW-1185">Reference proteome</keyword>
<evidence type="ECO:0000256" key="13">
    <source>
        <dbReference type="ARBA" id="ARBA00022840"/>
    </source>
</evidence>
<dbReference type="GO" id="GO:0000287">
    <property type="term" value="F:magnesium ion binding"/>
    <property type="evidence" value="ECO:0007669"/>
    <property type="project" value="InterPro"/>
</dbReference>
<dbReference type="GO" id="GO:0005737">
    <property type="term" value="C:cytoplasm"/>
    <property type="evidence" value="ECO:0007669"/>
    <property type="project" value="InterPro"/>
</dbReference>
<dbReference type="InterPro" id="IPR029057">
    <property type="entry name" value="PRTase-like"/>
</dbReference>
<dbReference type="InterPro" id="IPR041739">
    <property type="entry name" value="G5K_ProB"/>
</dbReference>
<dbReference type="Gene3D" id="3.40.50.2020">
    <property type="match status" value="2"/>
</dbReference>
<dbReference type="Pfam" id="PF00696">
    <property type="entry name" value="AA_kinase"/>
    <property type="match status" value="1"/>
</dbReference>
<dbReference type="GO" id="GO:0004749">
    <property type="term" value="F:ribose phosphate diphosphokinase activity"/>
    <property type="evidence" value="ECO:0007669"/>
    <property type="project" value="UniProtKB-EC"/>
</dbReference>
<dbReference type="GO" id="GO:0005524">
    <property type="term" value="F:ATP binding"/>
    <property type="evidence" value="ECO:0007669"/>
    <property type="project" value="UniProtKB-KW"/>
</dbReference>
<dbReference type="InterPro" id="IPR029099">
    <property type="entry name" value="Pribosyltran_N"/>
</dbReference>
<dbReference type="InterPro" id="IPR019797">
    <property type="entry name" value="Glutamate_5-kinase_CS"/>
</dbReference>
<feature type="domain" description="Ribose-phosphate pyrophosphokinase N-terminal" evidence="17">
    <location>
        <begin position="489"/>
        <end position="588"/>
    </location>
</feature>
<dbReference type="GO" id="GO:0002189">
    <property type="term" value="C:ribose phosphate diphosphokinase complex"/>
    <property type="evidence" value="ECO:0007669"/>
    <property type="project" value="UniProtKB-ARBA"/>
</dbReference>
<evidence type="ECO:0000256" key="9">
    <source>
        <dbReference type="ARBA" id="ARBA00022723"/>
    </source>
</evidence>
<accession>A0A1J8QPA0</accession>
<dbReference type="GO" id="GO:0006164">
    <property type="term" value="P:purine nucleotide biosynthetic process"/>
    <property type="evidence" value="ECO:0007669"/>
    <property type="project" value="TreeGrafter"/>
</dbReference>
<name>A0A1J8QPA0_9AGAM</name>
<keyword evidence="6" id="KW-0028">Amino-acid biosynthesis</keyword>
<dbReference type="PANTHER" id="PTHR10210">
    <property type="entry name" value="RIBOSE-PHOSPHATE DIPHOSPHOKINASE FAMILY MEMBER"/>
    <property type="match status" value="1"/>
</dbReference>
<dbReference type="SUPFAM" id="SSF53271">
    <property type="entry name" value="PRTase-like"/>
    <property type="match status" value="2"/>
</dbReference>